<sequence>MEAEKVNEEEYCSDDDIFISPCKRIEKKVKYINKLIVPVKGVYDETVKRLKSCLVGIPRPPLEPIRVDFKMEDIELFLNSIKSQNNDKDFNNENDSNRTSGRKLGIYLNVDNSCEELERLGSLYIEKYLPCETSSTMSDHSLFTRLTASAKKRRRCNGWATSPGSRLSYLAKRKSTFSVDQVSKLSQPTSSKQFLLQRDQMIKGVKSVPLKPKRALFQSPDEEKKNDPYRTPDLADRKRRLKRLSAPNPNSLRLTPRQQPKENRKERSCRKSLEFIEVDKGGTTNNESSDKHVKRKLLWAVSTALKSVSVTSSHPKFKLCMSKLFKSSLTVWNDKYQGRKTQENTFSTSEAMLAVAKSLLDEVVLPELDEPKSKSIDDTIKSNISDLKFEEERTCNENTCLTPENVFQQTLSDLPNSETSFVSTNGIKEETLLELSNPETSFASTNEIQGSVDINMPLLTSGNTFSYSPLRELKTNENHCINKKEEFRSSNHKRKRAELEDDEEEILNGMSRLDTYQITKSAKTGLHHRSVVNKLTSNGT</sequence>
<dbReference type="EMBL" id="JAPXFL010000002">
    <property type="protein sequence ID" value="KAK9510323.1"/>
    <property type="molecule type" value="Genomic_DNA"/>
</dbReference>
<keyword evidence="3" id="KW-1185">Reference proteome</keyword>
<gene>
    <name evidence="2" type="ORF">O3M35_005129</name>
</gene>
<reference evidence="2 3" key="1">
    <citation type="submission" date="2022-12" db="EMBL/GenBank/DDBJ databases">
        <title>Chromosome-level genome assembly of true bugs.</title>
        <authorList>
            <person name="Ma L."/>
            <person name="Li H."/>
        </authorList>
    </citation>
    <scope>NUCLEOTIDE SEQUENCE [LARGE SCALE GENOMIC DNA]</scope>
    <source>
        <strain evidence="2">Lab_2022b</strain>
    </source>
</reference>
<feature type="compositionally biased region" description="Polar residues" evidence="1">
    <location>
        <begin position="247"/>
        <end position="258"/>
    </location>
</feature>
<feature type="compositionally biased region" description="Basic and acidic residues" evidence="1">
    <location>
        <begin position="259"/>
        <end position="269"/>
    </location>
</feature>
<protein>
    <submittedName>
        <fullName evidence="2">Uncharacterized protein</fullName>
    </submittedName>
</protein>
<feature type="compositionally biased region" description="Basic and acidic residues" evidence="1">
    <location>
        <begin position="221"/>
        <end position="236"/>
    </location>
</feature>
<dbReference type="Proteomes" id="UP001461498">
    <property type="component" value="Unassembled WGS sequence"/>
</dbReference>
<comment type="caution">
    <text evidence="2">The sequence shown here is derived from an EMBL/GenBank/DDBJ whole genome shotgun (WGS) entry which is preliminary data.</text>
</comment>
<evidence type="ECO:0000313" key="2">
    <source>
        <dbReference type="EMBL" id="KAK9510323.1"/>
    </source>
</evidence>
<organism evidence="2 3">
    <name type="scientific">Rhynocoris fuscipes</name>
    <dbReference type="NCBI Taxonomy" id="488301"/>
    <lineage>
        <taxon>Eukaryota</taxon>
        <taxon>Metazoa</taxon>
        <taxon>Ecdysozoa</taxon>
        <taxon>Arthropoda</taxon>
        <taxon>Hexapoda</taxon>
        <taxon>Insecta</taxon>
        <taxon>Pterygota</taxon>
        <taxon>Neoptera</taxon>
        <taxon>Paraneoptera</taxon>
        <taxon>Hemiptera</taxon>
        <taxon>Heteroptera</taxon>
        <taxon>Panheteroptera</taxon>
        <taxon>Cimicomorpha</taxon>
        <taxon>Reduviidae</taxon>
        <taxon>Harpactorinae</taxon>
        <taxon>Harpactorini</taxon>
        <taxon>Rhynocoris</taxon>
    </lineage>
</organism>
<proteinExistence type="predicted"/>
<evidence type="ECO:0000313" key="3">
    <source>
        <dbReference type="Proteomes" id="UP001461498"/>
    </source>
</evidence>
<dbReference type="AlphaFoldDB" id="A0AAW1DJC4"/>
<feature type="region of interest" description="Disordered" evidence="1">
    <location>
        <begin position="212"/>
        <end position="269"/>
    </location>
</feature>
<name>A0AAW1DJC4_9HEMI</name>
<evidence type="ECO:0000256" key="1">
    <source>
        <dbReference type="SAM" id="MobiDB-lite"/>
    </source>
</evidence>
<accession>A0AAW1DJC4</accession>